<protein>
    <submittedName>
        <fullName evidence="2">Uncharacterized protein</fullName>
    </submittedName>
</protein>
<sequence>MTRKEGRRTRSASPEEAGDEFVAPVKGEVGADADLHATRIPLQGTARDYGALLAHHEAMEHAHLHASTAMK</sequence>
<reference evidence="3" key="1">
    <citation type="journal article" date="2019" name="Int. J. Syst. Evol. Microbiol.">
        <title>The Global Catalogue of Microorganisms (GCM) 10K type strain sequencing project: providing services to taxonomists for standard genome sequencing and annotation.</title>
        <authorList>
            <consortium name="The Broad Institute Genomics Platform"/>
            <consortium name="The Broad Institute Genome Sequencing Center for Infectious Disease"/>
            <person name="Wu L."/>
            <person name="Ma J."/>
        </authorList>
    </citation>
    <scope>NUCLEOTIDE SEQUENCE [LARGE SCALE GENOMIC DNA]</scope>
    <source>
        <strain evidence="3">CCUG 63369</strain>
    </source>
</reference>
<proteinExistence type="predicted"/>
<organism evidence="2 3">
    <name type="scientific">Streptomonospora algeriensis</name>
    <dbReference type="NCBI Taxonomy" id="995084"/>
    <lineage>
        <taxon>Bacteria</taxon>
        <taxon>Bacillati</taxon>
        <taxon>Actinomycetota</taxon>
        <taxon>Actinomycetes</taxon>
        <taxon>Streptosporangiales</taxon>
        <taxon>Nocardiopsidaceae</taxon>
        <taxon>Streptomonospora</taxon>
    </lineage>
</organism>
<evidence type="ECO:0000313" key="3">
    <source>
        <dbReference type="Proteomes" id="UP001596956"/>
    </source>
</evidence>
<evidence type="ECO:0000313" key="2">
    <source>
        <dbReference type="EMBL" id="MFD0799916.1"/>
    </source>
</evidence>
<comment type="caution">
    <text evidence="2">The sequence shown here is derived from an EMBL/GenBank/DDBJ whole genome shotgun (WGS) entry which is preliminary data.</text>
</comment>
<name>A0ABW3B9A1_9ACTN</name>
<gene>
    <name evidence="2" type="ORF">ACFQZU_01085</name>
</gene>
<dbReference type="Proteomes" id="UP001596956">
    <property type="component" value="Unassembled WGS sequence"/>
</dbReference>
<feature type="compositionally biased region" description="Basic residues" evidence="1">
    <location>
        <begin position="1"/>
        <end position="10"/>
    </location>
</feature>
<dbReference type="EMBL" id="JBHTHR010000010">
    <property type="protein sequence ID" value="MFD0799916.1"/>
    <property type="molecule type" value="Genomic_DNA"/>
</dbReference>
<accession>A0ABW3B9A1</accession>
<feature type="region of interest" description="Disordered" evidence="1">
    <location>
        <begin position="1"/>
        <end position="25"/>
    </location>
</feature>
<keyword evidence="3" id="KW-1185">Reference proteome</keyword>
<evidence type="ECO:0000256" key="1">
    <source>
        <dbReference type="SAM" id="MobiDB-lite"/>
    </source>
</evidence>